<keyword evidence="9" id="KW-0812">Transmembrane</keyword>
<evidence type="ECO:0000256" key="3">
    <source>
        <dbReference type="ARBA" id="ARBA00012438"/>
    </source>
</evidence>
<dbReference type="PRINTS" id="PR00344">
    <property type="entry name" value="BCTRLSENSOR"/>
</dbReference>
<dbReference type="InterPro" id="IPR003661">
    <property type="entry name" value="HisK_dim/P_dom"/>
</dbReference>
<comment type="caution">
    <text evidence="13">The sequence shown here is derived from an EMBL/GenBank/DDBJ whole genome shotgun (WGS) entry which is preliminary data.</text>
</comment>
<proteinExistence type="predicted"/>
<dbReference type="PROSITE" id="PS50110">
    <property type="entry name" value="RESPONSE_REGULATORY"/>
    <property type="match status" value="1"/>
</dbReference>
<dbReference type="SUPFAM" id="SSF158472">
    <property type="entry name" value="HAMP domain-like"/>
    <property type="match status" value="1"/>
</dbReference>
<dbReference type="SMART" id="SM00448">
    <property type="entry name" value="REC"/>
    <property type="match status" value="1"/>
</dbReference>
<dbReference type="Pfam" id="PF02518">
    <property type="entry name" value="HATPase_c"/>
    <property type="match status" value="1"/>
</dbReference>
<dbReference type="SMART" id="SM00388">
    <property type="entry name" value="HisKA"/>
    <property type="match status" value="1"/>
</dbReference>
<dbReference type="CDD" id="cd06225">
    <property type="entry name" value="HAMP"/>
    <property type="match status" value="1"/>
</dbReference>
<keyword evidence="7" id="KW-0902">Two-component regulatory system</keyword>
<dbReference type="Pfam" id="PF00072">
    <property type="entry name" value="Response_reg"/>
    <property type="match status" value="1"/>
</dbReference>
<dbReference type="Pfam" id="PF00512">
    <property type="entry name" value="HisKA"/>
    <property type="match status" value="1"/>
</dbReference>
<dbReference type="Pfam" id="PF00672">
    <property type="entry name" value="HAMP"/>
    <property type="match status" value="1"/>
</dbReference>
<evidence type="ECO:0000259" key="10">
    <source>
        <dbReference type="PROSITE" id="PS50109"/>
    </source>
</evidence>
<dbReference type="PROSITE" id="PS50109">
    <property type="entry name" value="HIS_KIN"/>
    <property type="match status" value="1"/>
</dbReference>
<reference evidence="13 14" key="1">
    <citation type="submission" date="2024-05" db="EMBL/GenBank/DDBJ databases">
        <authorList>
            <consortium name="Candidatus Magnetaquicoccaceae bacterium FCR-1 genome sequencing consortium"/>
            <person name="Shimoshige H."/>
            <person name="Shimamura S."/>
            <person name="Taoka A."/>
            <person name="Kobayashi H."/>
            <person name="Maekawa T."/>
        </authorList>
    </citation>
    <scope>NUCLEOTIDE SEQUENCE [LARGE SCALE GENOMIC DNA]</scope>
    <source>
        <strain evidence="13 14">FCR-1</strain>
    </source>
</reference>
<evidence type="ECO:0000256" key="2">
    <source>
        <dbReference type="ARBA" id="ARBA00004370"/>
    </source>
</evidence>
<feature type="domain" description="Response regulatory" evidence="11">
    <location>
        <begin position="506"/>
        <end position="625"/>
    </location>
</feature>
<dbReference type="Proteomes" id="UP001628193">
    <property type="component" value="Unassembled WGS sequence"/>
</dbReference>
<comment type="subcellular location">
    <subcellularLocation>
        <location evidence="2">Membrane</location>
    </subcellularLocation>
</comment>
<dbReference type="Gene3D" id="3.40.50.2300">
    <property type="match status" value="1"/>
</dbReference>
<dbReference type="InterPro" id="IPR003594">
    <property type="entry name" value="HATPase_dom"/>
</dbReference>
<feature type="modified residue" description="4-aspartylphosphate" evidence="8">
    <location>
        <position position="555"/>
    </location>
</feature>
<dbReference type="InterPro" id="IPR003660">
    <property type="entry name" value="HAMP_dom"/>
</dbReference>
<gene>
    <name evidence="13" type="primary">rcsC_72</name>
    <name evidence="13" type="ORF">SIID45300_02872</name>
</gene>
<evidence type="ECO:0000256" key="6">
    <source>
        <dbReference type="ARBA" id="ARBA00022777"/>
    </source>
</evidence>
<evidence type="ECO:0000313" key="13">
    <source>
        <dbReference type="EMBL" id="GAB0058521.1"/>
    </source>
</evidence>
<dbReference type="SUPFAM" id="SSF55874">
    <property type="entry name" value="ATPase domain of HSP90 chaperone/DNA topoisomerase II/histidine kinase"/>
    <property type="match status" value="1"/>
</dbReference>
<dbReference type="Gene3D" id="3.30.565.10">
    <property type="entry name" value="Histidine kinase-like ATPase, C-terminal domain"/>
    <property type="match status" value="1"/>
</dbReference>
<keyword evidence="6 13" id="KW-0418">Kinase</keyword>
<organism evidence="13 14">
    <name type="scientific">Candidatus Magnetaquiglobus chichijimensis</name>
    <dbReference type="NCBI Taxonomy" id="3141448"/>
    <lineage>
        <taxon>Bacteria</taxon>
        <taxon>Pseudomonadati</taxon>
        <taxon>Pseudomonadota</taxon>
        <taxon>Magnetococcia</taxon>
        <taxon>Magnetococcales</taxon>
        <taxon>Candidatus Magnetaquicoccaceae</taxon>
        <taxon>Candidatus Magnetaquiglobus</taxon>
    </lineage>
</organism>
<evidence type="ECO:0000256" key="7">
    <source>
        <dbReference type="ARBA" id="ARBA00023012"/>
    </source>
</evidence>
<dbReference type="EC" id="2.7.13.3" evidence="3"/>
<keyword evidence="14" id="KW-1185">Reference proteome</keyword>
<dbReference type="GO" id="GO:0004673">
    <property type="term" value="F:protein histidine kinase activity"/>
    <property type="evidence" value="ECO:0007669"/>
    <property type="project" value="UniProtKB-EC"/>
</dbReference>
<keyword evidence="9" id="KW-1133">Transmembrane helix</keyword>
<sequence length="631" mass="68570">MRLDVKLIGSTLLLLAIPTVLMSWNAVVAEQRALSERVQRQGAALAEAAAIFSIEPLLTLDDIVLASYVKRLTRTQYDVGFVRILDANGRVIAQAPDLNTVDSLSLAASGTVRLFRVDVLVEPSDTEPIGKVEIGLLTRNADLAASSRIRALIGWFLAIFIVLGFSLSLLLKKIVTDPIRCLDHHAKALGQGDLETVIALPGSDEMGRLAAAMDGMRRDIRESHAALSRQADLDRARKAAEAANQAKSSFLAVMSHEIRSPMNGVIGMTDLLAATELTPEQRQYVEIIQRSSHSLLALLNDILDFSKAEAGALRLEVTSFNPREVVLMVCEILSAPALSKGLVLHHDIDPRVPVRVRGDALRLRQILVNLVGNAIKFTERGGIRVLLHLADEPFEASWPIALHFTVIDTGVGVPLDKQELIFDRFSQADLSTTRRFGGVGLGLTISRQLVSMMHGRLWLESRGEGEGSAFHVVARFQPCATTEQVFDITSGMDSLTDAGGASRALRILVVDDGVDNRILAAHILSRDGHRVEHAEDGRVALEKLRSDPYDIVLMDVQMPDMDGIVATRLIRDGVLGETVARIPILGVSAGALQEEMARGLTAGMDAFLTKPYRASALLESVYRLAGRMGEA</sequence>
<dbReference type="CDD" id="cd17546">
    <property type="entry name" value="REC_hyHK_CKI1_RcsC-like"/>
    <property type="match status" value="1"/>
</dbReference>
<dbReference type="EMBL" id="BAAFGK010000005">
    <property type="protein sequence ID" value="GAB0058521.1"/>
    <property type="molecule type" value="Genomic_DNA"/>
</dbReference>
<name>A0ABQ0CCA7_9PROT</name>
<dbReference type="SUPFAM" id="SSF52172">
    <property type="entry name" value="CheY-like"/>
    <property type="match status" value="1"/>
</dbReference>
<comment type="catalytic activity">
    <reaction evidence="1">
        <text>ATP + protein L-histidine = ADP + protein N-phospho-L-histidine.</text>
        <dbReference type="EC" id="2.7.13.3"/>
    </reaction>
</comment>
<evidence type="ECO:0000256" key="9">
    <source>
        <dbReference type="SAM" id="Phobius"/>
    </source>
</evidence>
<dbReference type="SUPFAM" id="SSF47384">
    <property type="entry name" value="Homodimeric domain of signal transducing histidine kinase"/>
    <property type="match status" value="1"/>
</dbReference>
<evidence type="ECO:0000259" key="11">
    <source>
        <dbReference type="PROSITE" id="PS50110"/>
    </source>
</evidence>
<dbReference type="PANTHER" id="PTHR45339:SF1">
    <property type="entry name" value="HYBRID SIGNAL TRANSDUCTION HISTIDINE KINASE J"/>
    <property type="match status" value="1"/>
</dbReference>
<dbReference type="PROSITE" id="PS50885">
    <property type="entry name" value="HAMP"/>
    <property type="match status" value="1"/>
</dbReference>
<accession>A0ABQ0CCA7</accession>
<feature type="domain" description="Histidine kinase" evidence="10">
    <location>
        <begin position="253"/>
        <end position="478"/>
    </location>
</feature>
<dbReference type="Gene3D" id="1.10.287.130">
    <property type="match status" value="1"/>
</dbReference>
<dbReference type="SMART" id="SM00387">
    <property type="entry name" value="HATPase_c"/>
    <property type="match status" value="1"/>
</dbReference>
<dbReference type="Gene3D" id="6.10.340.10">
    <property type="match status" value="1"/>
</dbReference>
<evidence type="ECO:0000256" key="1">
    <source>
        <dbReference type="ARBA" id="ARBA00000085"/>
    </source>
</evidence>
<reference evidence="13 14" key="2">
    <citation type="submission" date="2024-09" db="EMBL/GenBank/DDBJ databases">
        <title>Draft genome sequence of Candidatus Magnetaquicoccaceae bacterium FCR-1.</title>
        <authorList>
            <person name="Shimoshige H."/>
            <person name="Shimamura S."/>
            <person name="Taoka A."/>
            <person name="Kobayashi H."/>
            <person name="Maekawa T."/>
        </authorList>
    </citation>
    <scope>NUCLEOTIDE SEQUENCE [LARGE SCALE GENOMIC DNA]</scope>
    <source>
        <strain evidence="13 14">FCR-1</strain>
    </source>
</reference>
<dbReference type="InterPro" id="IPR005467">
    <property type="entry name" value="His_kinase_dom"/>
</dbReference>
<evidence type="ECO:0000256" key="8">
    <source>
        <dbReference type="PROSITE-ProRule" id="PRU00169"/>
    </source>
</evidence>
<keyword evidence="5 13" id="KW-0808">Transferase</keyword>
<evidence type="ECO:0000259" key="12">
    <source>
        <dbReference type="PROSITE" id="PS50885"/>
    </source>
</evidence>
<dbReference type="CDD" id="cd16922">
    <property type="entry name" value="HATPase_EvgS-ArcB-TorS-like"/>
    <property type="match status" value="1"/>
</dbReference>
<dbReference type="InterPro" id="IPR011006">
    <property type="entry name" value="CheY-like_superfamily"/>
</dbReference>
<dbReference type="CDD" id="cd00082">
    <property type="entry name" value="HisKA"/>
    <property type="match status" value="1"/>
</dbReference>
<keyword evidence="9" id="KW-0472">Membrane</keyword>
<dbReference type="InterPro" id="IPR001789">
    <property type="entry name" value="Sig_transdc_resp-reg_receiver"/>
</dbReference>
<evidence type="ECO:0000256" key="4">
    <source>
        <dbReference type="ARBA" id="ARBA00022553"/>
    </source>
</evidence>
<dbReference type="InterPro" id="IPR036890">
    <property type="entry name" value="HATPase_C_sf"/>
</dbReference>
<dbReference type="InterPro" id="IPR036097">
    <property type="entry name" value="HisK_dim/P_sf"/>
</dbReference>
<feature type="domain" description="HAMP" evidence="12">
    <location>
        <begin position="173"/>
        <end position="225"/>
    </location>
</feature>
<evidence type="ECO:0000313" key="14">
    <source>
        <dbReference type="Proteomes" id="UP001628193"/>
    </source>
</evidence>
<dbReference type="PANTHER" id="PTHR45339">
    <property type="entry name" value="HYBRID SIGNAL TRANSDUCTION HISTIDINE KINASE J"/>
    <property type="match status" value="1"/>
</dbReference>
<dbReference type="InterPro" id="IPR004358">
    <property type="entry name" value="Sig_transdc_His_kin-like_C"/>
</dbReference>
<dbReference type="SMART" id="SM00304">
    <property type="entry name" value="HAMP"/>
    <property type="match status" value="1"/>
</dbReference>
<protein>
    <recommendedName>
        <fullName evidence="3">histidine kinase</fullName>
        <ecNumber evidence="3">2.7.13.3</ecNumber>
    </recommendedName>
</protein>
<evidence type="ECO:0000256" key="5">
    <source>
        <dbReference type="ARBA" id="ARBA00022679"/>
    </source>
</evidence>
<feature type="transmembrane region" description="Helical" evidence="9">
    <location>
        <begin position="152"/>
        <end position="171"/>
    </location>
</feature>
<keyword evidence="4 8" id="KW-0597">Phosphoprotein</keyword>